<feature type="transmembrane region" description="Helical" evidence="1">
    <location>
        <begin position="94"/>
        <end position="115"/>
    </location>
</feature>
<accession>A0A0D2NGH9</accession>
<reference evidence="3" key="1">
    <citation type="submission" date="2014-04" db="EMBL/GenBank/DDBJ databases">
        <title>Evolutionary Origins and Diversification of the Mycorrhizal Mutualists.</title>
        <authorList>
            <consortium name="DOE Joint Genome Institute"/>
            <consortium name="Mycorrhizal Genomics Consortium"/>
            <person name="Kohler A."/>
            <person name="Kuo A."/>
            <person name="Nagy L.G."/>
            <person name="Floudas D."/>
            <person name="Copeland A."/>
            <person name="Barry K.W."/>
            <person name="Cichocki N."/>
            <person name="Veneault-Fourrey C."/>
            <person name="LaButti K."/>
            <person name="Lindquist E.A."/>
            <person name="Lipzen A."/>
            <person name="Lundell T."/>
            <person name="Morin E."/>
            <person name="Murat C."/>
            <person name="Riley R."/>
            <person name="Ohm R."/>
            <person name="Sun H."/>
            <person name="Tunlid A."/>
            <person name="Henrissat B."/>
            <person name="Grigoriev I.V."/>
            <person name="Hibbett D.S."/>
            <person name="Martin F."/>
        </authorList>
    </citation>
    <scope>NUCLEOTIDE SEQUENCE [LARGE SCALE GENOMIC DNA]</scope>
    <source>
        <strain evidence="3">FD-334 SS-4</strain>
    </source>
</reference>
<evidence type="ECO:0000256" key="1">
    <source>
        <dbReference type="SAM" id="Phobius"/>
    </source>
</evidence>
<dbReference type="AlphaFoldDB" id="A0A0D2NGH9"/>
<evidence type="ECO:0000313" key="2">
    <source>
        <dbReference type="EMBL" id="KJA18074.1"/>
    </source>
</evidence>
<keyword evidence="1" id="KW-0812">Transmembrane</keyword>
<gene>
    <name evidence="2" type="ORF">HYPSUDRAFT_971541</name>
</gene>
<sequence>MCISRREDLWPLPICTQEDDVHTRGPLVHPCVYLCTVSPERLSSSQVGGHWRVSILSALRAPCVAPLTHPYTRSYLYSPIHTFLQQPRLGRGQVFPVVIISERALIILAILYSLLWRGDVVLSIGRTWEKAILLRSHSWLR</sequence>
<keyword evidence="3" id="KW-1185">Reference proteome</keyword>
<keyword evidence="1" id="KW-0472">Membrane</keyword>
<evidence type="ECO:0000313" key="3">
    <source>
        <dbReference type="Proteomes" id="UP000054270"/>
    </source>
</evidence>
<organism evidence="2 3">
    <name type="scientific">Hypholoma sublateritium (strain FD-334 SS-4)</name>
    <dbReference type="NCBI Taxonomy" id="945553"/>
    <lineage>
        <taxon>Eukaryota</taxon>
        <taxon>Fungi</taxon>
        <taxon>Dikarya</taxon>
        <taxon>Basidiomycota</taxon>
        <taxon>Agaricomycotina</taxon>
        <taxon>Agaricomycetes</taxon>
        <taxon>Agaricomycetidae</taxon>
        <taxon>Agaricales</taxon>
        <taxon>Agaricineae</taxon>
        <taxon>Strophariaceae</taxon>
        <taxon>Hypholoma</taxon>
    </lineage>
</organism>
<proteinExistence type="predicted"/>
<dbReference type="EMBL" id="KN817594">
    <property type="protein sequence ID" value="KJA18074.1"/>
    <property type="molecule type" value="Genomic_DNA"/>
</dbReference>
<dbReference type="Proteomes" id="UP000054270">
    <property type="component" value="Unassembled WGS sequence"/>
</dbReference>
<protein>
    <submittedName>
        <fullName evidence="2">Uncharacterized protein</fullName>
    </submittedName>
</protein>
<name>A0A0D2NGH9_HYPSF</name>
<keyword evidence="1" id="KW-1133">Transmembrane helix</keyword>